<keyword evidence="10" id="KW-0325">Glycoprotein</keyword>
<dbReference type="PANTHER" id="PTHR11923:SF110">
    <property type="entry name" value="SCAVENGER RECEPTOR CLASS B MEMBER 1"/>
    <property type="match status" value="1"/>
</dbReference>
<evidence type="ECO:0000313" key="14">
    <source>
        <dbReference type="EMBL" id="CAH1642338.1"/>
    </source>
</evidence>
<dbReference type="Proteomes" id="UP001153321">
    <property type="component" value="Chromosome 26"/>
</dbReference>
<evidence type="ECO:0000256" key="6">
    <source>
        <dbReference type="ARBA" id="ARBA00022989"/>
    </source>
</evidence>
<proteinExistence type="inferred from homology"/>
<organism evidence="14 15">
    <name type="scientific">Spodoptera littoralis</name>
    <name type="common">Egyptian cotton leafworm</name>
    <dbReference type="NCBI Taxonomy" id="7109"/>
    <lineage>
        <taxon>Eukaryota</taxon>
        <taxon>Metazoa</taxon>
        <taxon>Ecdysozoa</taxon>
        <taxon>Arthropoda</taxon>
        <taxon>Hexapoda</taxon>
        <taxon>Insecta</taxon>
        <taxon>Pterygota</taxon>
        <taxon>Neoptera</taxon>
        <taxon>Endopterygota</taxon>
        <taxon>Lepidoptera</taxon>
        <taxon>Glossata</taxon>
        <taxon>Ditrysia</taxon>
        <taxon>Noctuoidea</taxon>
        <taxon>Noctuidae</taxon>
        <taxon>Amphipyrinae</taxon>
        <taxon>Spodoptera</taxon>
    </lineage>
</organism>
<feature type="transmembrane region" description="Helical" evidence="13">
    <location>
        <begin position="125"/>
        <end position="146"/>
    </location>
</feature>
<dbReference type="PANTHER" id="PTHR11923">
    <property type="entry name" value="SCAVENGER RECEPTOR CLASS B TYPE-1 SR-B1"/>
    <property type="match status" value="1"/>
</dbReference>
<dbReference type="GO" id="GO:0005044">
    <property type="term" value="F:scavenger receptor activity"/>
    <property type="evidence" value="ECO:0007669"/>
    <property type="project" value="TreeGrafter"/>
</dbReference>
<keyword evidence="8" id="KW-1015">Disulfide bond</keyword>
<evidence type="ECO:0000256" key="5">
    <source>
        <dbReference type="ARBA" id="ARBA00022692"/>
    </source>
</evidence>
<evidence type="ECO:0000256" key="2">
    <source>
        <dbReference type="ARBA" id="ARBA00004651"/>
    </source>
</evidence>
<evidence type="ECO:0000256" key="11">
    <source>
        <dbReference type="ARBA" id="ARBA00040821"/>
    </source>
</evidence>
<evidence type="ECO:0000256" key="4">
    <source>
        <dbReference type="ARBA" id="ARBA00022475"/>
    </source>
</evidence>
<accession>A0A9P0I767</accession>
<name>A0A9P0I767_SPOLI</name>
<dbReference type="GO" id="GO:0005737">
    <property type="term" value="C:cytoplasm"/>
    <property type="evidence" value="ECO:0007669"/>
    <property type="project" value="TreeGrafter"/>
</dbReference>
<evidence type="ECO:0000256" key="10">
    <source>
        <dbReference type="ARBA" id="ARBA00023180"/>
    </source>
</evidence>
<evidence type="ECO:0000256" key="3">
    <source>
        <dbReference type="ARBA" id="ARBA00010532"/>
    </source>
</evidence>
<keyword evidence="4" id="KW-1003">Cell membrane</keyword>
<gene>
    <name evidence="14" type="ORF">SPLIT_LOCUS7694</name>
</gene>
<keyword evidence="5 13" id="KW-0812">Transmembrane</keyword>
<dbReference type="PRINTS" id="PR01609">
    <property type="entry name" value="CD36FAMILY"/>
</dbReference>
<comment type="similarity">
    <text evidence="3">Belongs to the CD36 family.</text>
</comment>
<keyword evidence="15" id="KW-1185">Reference proteome</keyword>
<reference evidence="14" key="1">
    <citation type="submission" date="2022-02" db="EMBL/GenBank/DDBJ databases">
        <authorList>
            <person name="King R."/>
        </authorList>
    </citation>
    <scope>NUCLEOTIDE SEQUENCE</scope>
</reference>
<sequence length="654" mass="73748">MLDDNLLVDPSISVARRNFTSAVASVVPKKYTSENNVLTTTAIKMEHQTLDKTMSTSPMLPKEGGDDKMVIITPSNGVGKILIREDTILANLHGCAGCGKSQFTCGGVKNQWSVLCWGKQSEKKYYCLLLLISTTFVLSMIGTIFFCFTNTINDAILSSMVIRNNSLAFKIWKRPDVQPHMKVHIFNYTNWERVKDGLDEKLHVEEVGPYVYSQQLERVNIQFNGDKLSFQERNHFQFLADKSNGAHFDRVVVPNLPLLGVISKALSMNLNSLGQLTLSSAMTWANHPNAFAELPVHRFLWGYDDSIIDTAKPFLSLGGQLKFEKFGLLVTKNGTVSERFTINTGEYDKDKMNIIEQFDGNDHLTFWGSPECNSIKASDGSIFPPSQLDKTTTLHVFYPNLCRRLPFQYEKTIEIVDGIELYRYRMPMNVFDDPGHNPENQCYCEIDTATCPPRGIINVTDCTMVKNKVLRLPGDRAVSADHSDRPMPKRGRPSLERDFSLYIYLRAPALVSFPHFYLADPKLREDILGLKPDPLKHDSFIDLHPTLGIALSGKSSLQINIQVRKSDMFSAVKFLPNGLILPVAWIEMMIASAADKQIFLWLEPVNELTNHLRVSNQHRPWTPGIPEAALKSYRKASDPWSTTAPTLQPQPNLD</sequence>
<keyword evidence="7 13" id="KW-0472">Membrane</keyword>
<evidence type="ECO:0000256" key="9">
    <source>
        <dbReference type="ARBA" id="ARBA00023170"/>
    </source>
</evidence>
<dbReference type="AlphaFoldDB" id="A0A9P0I767"/>
<dbReference type="EMBL" id="LR824557">
    <property type="protein sequence ID" value="CAH1642338.1"/>
    <property type="molecule type" value="Genomic_DNA"/>
</dbReference>
<dbReference type="Pfam" id="PF01130">
    <property type="entry name" value="CD36"/>
    <property type="match status" value="2"/>
</dbReference>
<evidence type="ECO:0000256" key="7">
    <source>
        <dbReference type="ARBA" id="ARBA00023136"/>
    </source>
</evidence>
<keyword evidence="9" id="KW-0675">Receptor</keyword>
<comment type="subcellular location">
    <subcellularLocation>
        <location evidence="2">Cell membrane</location>
        <topology evidence="2">Multi-pass membrane protein</topology>
    </subcellularLocation>
    <subcellularLocation>
        <location evidence="1">Membrane</location>
        <location evidence="1">Caveola</location>
        <topology evidence="1">Multi-pass membrane protein</topology>
    </subcellularLocation>
</comment>
<evidence type="ECO:0000256" key="8">
    <source>
        <dbReference type="ARBA" id="ARBA00023157"/>
    </source>
</evidence>
<protein>
    <recommendedName>
        <fullName evidence="11">Scavenger receptor class B member 1</fullName>
    </recommendedName>
    <alternativeName>
        <fullName evidence="12">SR-BI</fullName>
    </alternativeName>
</protein>
<evidence type="ECO:0000256" key="1">
    <source>
        <dbReference type="ARBA" id="ARBA00004189"/>
    </source>
</evidence>
<evidence type="ECO:0000313" key="15">
    <source>
        <dbReference type="Proteomes" id="UP001153321"/>
    </source>
</evidence>
<dbReference type="InterPro" id="IPR002159">
    <property type="entry name" value="CD36_fam"/>
</dbReference>
<dbReference type="GO" id="GO:0005901">
    <property type="term" value="C:caveola"/>
    <property type="evidence" value="ECO:0007669"/>
    <property type="project" value="UniProtKB-SubCell"/>
</dbReference>
<evidence type="ECO:0000256" key="12">
    <source>
        <dbReference type="ARBA" id="ARBA00042244"/>
    </source>
</evidence>
<evidence type="ECO:0000256" key="13">
    <source>
        <dbReference type="SAM" id="Phobius"/>
    </source>
</evidence>
<keyword evidence="6 13" id="KW-1133">Transmembrane helix</keyword>